<evidence type="ECO:0000313" key="2">
    <source>
        <dbReference type="Proteomes" id="UP001597368"/>
    </source>
</evidence>
<protein>
    <submittedName>
        <fullName evidence="1">Uncharacterized protein</fullName>
    </submittedName>
</protein>
<name>A0ABW4SN93_9ACTN</name>
<dbReference type="RefSeq" id="WP_379569215.1">
    <property type="nucleotide sequence ID" value="NZ_JBHUFV010000004.1"/>
</dbReference>
<keyword evidence="2" id="KW-1185">Reference proteome</keyword>
<accession>A0ABW4SN93</accession>
<gene>
    <name evidence="1" type="ORF">ACFSKW_03935</name>
</gene>
<evidence type="ECO:0000313" key="1">
    <source>
        <dbReference type="EMBL" id="MFD1930624.1"/>
    </source>
</evidence>
<sequence length="64" mass="7128">MLVSLHLVRNTKAAVIAHCLQTVTPAGPLHPTEHARRDARMAAISLSIDQMDAIRRRLSEPPHR</sequence>
<dbReference type="Proteomes" id="UP001597368">
    <property type="component" value="Unassembled WGS sequence"/>
</dbReference>
<reference evidence="2" key="1">
    <citation type="journal article" date="2019" name="Int. J. Syst. Evol. Microbiol.">
        <title>The Global Catalogue of Microorganisms (GCM) 10K type strain sequencing project: providing services to taxonomists for standard genome sequencing and annotation.</title>
        <authorList>
            <consortium name="The Broad Institute Genomics Platform"/>
            <consortium name="The Broad Institute Genome Sequencing Center for Infectious Disease"/>
            <person name="Wu L."/>
            <person name="Ma J."/>
        </authorList>
    </citation>
    <scope>NUCLEOTIDE SEQUENCE [LARGE SCALE GENOMIC DNA]</scope>
    <source>
        <strain evidence="2">ICMP 6774ER</strain>
    </source>
</reference>
<dbReference type="EMBL" id="JBHUFV010000004">
    <property type="protein sequence ID" value="MFD1930624.1"/>
    <property type="molecule type" value="Genomic_DNA"/>
</dbReference>
<comment type="caution">
    <text evidence="1">The sequence shown here is derived from an EMBL/GenBank/DDBJ whole genome shotgun (WGS) entry which is preliminary data.</text>
</comment>
<proteinExistence type="predicted"/>
<organism evidence="1 2">
    <name type="scientific">Nonomuraea mangrovi</name>
    <dbReference type="NCBI Taxonomy" id="2316207"/>
    <lineage>
        <taxon>Bacteria</taxon>
        <taxon>Bacillati</taxon>
        <taxon>Actinomycetota</taxon>
        <taxon>Actinomycetes</taxon>
        <taxon>Streptosporangiales</taxon>
        <taxon>Streptosporangiaceae</taxon>
        <taxon>Nonomuraea</taxon>
    </lineage>
</organism>